<feature type="compositionally biased region" description="Basic and acidic residues" evidence="1">
    <location>
        <begin position="149"/>
        <end position="161"/>
    </location>
</feature>
<protein>
    <recommendedName>
        <fullName evidence="2">DUF7153 domain-containing protein</fullName>
    </recommendedName>
</protein>
<dbReference type="PANTHER" id="PTHR22198">
    <property type="entry name" value="FERM DOMAIN-CONTAINING PROTEIN"/>
    <property type="match status" value="1"/>
</dbReference>
<accession>A0AAV2BRN9</accession>
<dbReference type="InterPro" id="IPR055577">
    <property type="entry name" value="DUF7153"/>
</dbReference>
<dbReference type="EMBL" id="CAXIEN010000464">
    <property type="protein sequence ID" value="CAL1298539.1"/>
    <property type="molecule type" value="Genomic_DNA"/>
</dbReference>
<reference evidence="3 4" key="1">
    <citation type="submission" date="2024-04" db="EMBL/GenBank/DDBJ databases">
        <authorList>
            <person name="Rising A."/>
            <person name="Reimegard J."/>
            <person name="Sonavane S."/>
            <person name="Akerstrom W."/>
            <person name="Nylinder S."/>
            <person name="Hedman E."/>
            <person name="Kallberg Y."/>
        </authorList>
    </citation>
    <scope>NUCLEOTIDE SEQUENCE [LARGE SCALE GENOMIC DNA]</scope>
</reference>
<name>A0AAV2BRN9_9ARAC</name>
<feature type="region of interest" description="Disordered" evidence="1">
    <location>
        <begin position="19"/>
        <end position="93"/>
    </location>
</feature>
<organism evidence="3 4">
    <name type="scientific">Larinioides sclopetarius</name>
    <dbReference type="NCBI Taxonomy" id="280406"/>
    <lineage>
        <taxon>Eukaryota</taxon>
        <taxon>Metazoa</taxon>
        <taxon>Ecdysozoa</taxon>
        <taxon>Arthropoda</taxon>
        <taxon>Chelicerata</taxon>
        <taxon>Arachnida</taxon>
        <taxon>Araneae</taxon>
        <taxon>Araneomorphae</taxon>
        <taxon>Entelegynae</taxon>
        <taxon>Araneoidea</taxon>
        <taxon>Araneidae</taxon>
        <taxon>Larinioides</taxon>
    </lineage>
</organism>
<evidence type="ECO:0000256" key="1">
    <source>
        <dbReference type="SAM" id="MobiDB-lite"/>
    </source>
</evidence>
<keyword evidence="4" id="KW-1185">Reference proteome</keyword>
<feature type="compositionally biased region" description="Basic residues" evidence="1">
    <location>
        <begin position="122"/>
        <end position="133"/>
    </location>
</feature>
<proteinExistence type="predicted"/>
<sequence>MASFAKHLSTHLYFHMERNHHKSGSRNSQPGTSGFTRSDLQHSPPTQRPRSWNKENSRADLEPRGYGSYSGELVPSYDDSVSGGSPRHMSSEHRGSIMGNDWPEDYFSYSPYLLTPDLSSKSRTRRRHNRRHTGSSSRYEVSLDDDDDYVHPMTEHPRMRPPEPSSPILDRRHLPPTPHSPGSRDGPDDLAYSSLYPDELEQDCFIVPSHMRGRFLPLKNEMNMLEVADPKVCIIIDFRENGSFASQDLPFPSTALRLTPKEWLASQLTRHRKAFNWVKESQSAIEGLLLMNVERHSQFPFVTYLVTSTIHSDPRRIILQLRSQTTVSQNSEQLQHTAGYEEVASIIKPSLDCPVTNRTGYIISAFRVFPGEDREKLEKNWLTWTGARQVYTSLPKHLGLRRLTFHKKLFPDGGITYVLMCECSALVEHVTEALVFVDHLRARCCGYTALYRPVDAF</sequence>
<dbReference type="Pfam" id="PF23672">
    <property type="entry name" value="DUF7153"/>
    <property type="match status" value="1"/>
</dbReference>
<feature type="region of interest" description="Disordered" evidence="1">
    <location>
        <begin position="120"/>
        <end position="193"/>
    </location>
</feature>
<feature type="compositionally biased region" description="Polar residues" evidence="1">
    <location>
        <begin position="25"/>
        <end position="50"/>
    </location>
</feature>
<evidence type="ECO:0000259" key="2">
    <source>
        <dbReference type="Pfam" id="PF23672"/>
    </source>
</evidence>
<feature type="compositionally biased region" description="Basic and acidic residues" evidence="1">
    <location>
        <begin position="52"/>
        <end position="63"/>
    </location>
</feature>
<feature type="domain" description="DUF7153" evidence="2">
    <location>
        <begin position="285"/>
        <end position="452"/>
    </location>
</feature>
<dbReference type="AlphaFoldDB" id="A0AAV2BRN9"/>
<evidence type="ECO:0000313" key="4">
    <source>
        <dbReference type="Proteomes" id="UP001497382"/>
    </source>
</evidence>
<dbReference type="PANTHER" id="PTHR22198:SF1">
    <property type="entry name" value="FERM DOMAIN-CONTAINING PROTEIN"/>
    <property type="match status" value="1"/>
</dbReference>
<gene>
    <name evidence="3" type="ORF">LARSCL_LOCUS20885</name>
</gene>
<evidence type="ECO:0000313" key="3">
    <source>
        <dbReference type="EMBL" id="CAL1298539.1"/>
    </source>
</evidence>
<dbReference type="Proteomes" id="UP001497382">
    <property type="component" value="Unassembled WGS sequence"/>
</dbReference>
<comment type="caution">
    <text evidence="3">The sequence shown here is derived from an EMBL/GenBank/DDBJ whole genome shotgun (WGS) entry which is preliminary data.</text>
</comment>